<comment type="caution">
    <text evidence="2">The sequence shown here is derived from an EMBL/GenBank/DDBJ whole genome shotgun (WGS) entry which is preliminary data.</text>
</comment>
<keyword evidence="1" id="KW-0812">Transmembrane</keyword>
<gene>
    <name evidence="2" type="ORF">LDX50_30570</name>
</gene>
<dbReference type="Pfam" id="PF04020">
    <property type="entry name" value="Phage_holin_4_2"/>
    <property type="match status" value="1"/>
</dbReference>
<organism evidence="2 3">
    <name type="scientific">Fulvivirga sedimenti</name>
    <dbReference type="NCBI Taxonomy" id="2879465"/>
    <lineage>
        <taxon>Bacteria</taxon>
        <taxon>Pseudomonadati</taxon>
        <taxon>Bacteroidota</taxon>
        <taxon>Cytophagia</taxon>
        <taxon>Cytophagales</taxon>
        <taxon>Fulvivirgaceae</taxon>
        <taxon>Fulvivirga</taxon>
    </lineage>
</organism>
<feature type="transmembrane region" description="Helical" evidence="1">
    <location>
        <begin position="57"/>
        <end position="77"/>
    </location>
</feature>
<protein>
    <submittedName>
        <fullName evidence="2">Phage holin family protein</fullName>
    </submittedName>
</protein>
<feature type="transmembrane region" description="Helical" evidence="1">
    <location>
        <begin position="89"/>
        <end position="110"/>
    </location>
</feature>
<evidence type="ECO:0000313" key="3">
    <source>
        <dbReference type="Proteomes" id="UP001139409"/>
    </source>
</evidence>
<dbReference type="InterPro" id="IPR007165">
    <property type="entry name" value="Phage_holin_4_2"/>
</dbReference>
<evidence type="ECO:0000256" key="1">
    <source>
        <dbReference type="SAM" id="Phobius"/>
    </source>
</evidence>
<keyword evidence="1" id="KW-0472">Membrane</keyword>
<feature type="transmembrane region" description="Helical" evidence="1">
    <location>
        <begin position="32"/>
        <end position="50"/>
    </location>
</feature>
<name>A0A9X1HYA7_9BACT</name>
<dbReference type="Proteomes" id="UP001139409">
    <property type="component" value="Unassembled WGS sequence"/>
</dbReference>
<keyword evidence="3" id="KW-1185">Reference proteome</keyword>
<sequence length="111" mass="12513">MDLIIRILIYAVAVMAAAYVLPGVRVRSFGDGLIVGILLLLVNATIRPILVFLTIPATILTLGLFLFVINAFMVWIVHKLMNGFHVRNFWWAMGFSIILSVIDGFLRWILI</sequence>
<accession>A0A9X1HYA7</accession>
<dbReference type="RefSeq" id="WP_225700110.1">
    <property type="nucleotide sequence ID" value="NZ_JAIXNE010000012.1"/>
</dbReference>
<dbReference type="PANTHER" id="PTHR37309:SF1">
    <property type="entry name" value="SLR0284 PROTEIN"/>
    <property type="match status" value="1"/>
</dbReference>
<keyword evidence="1" id="KW-1133">Transmembrane helix</keyword>
<reference evidence="2" key="1">
    <citation type="submission" date="2021-09" db="EMBL/GenBank/DDBJ databases">
        <title>Fulvivirga sp. isolated from coastal sediment.</title>
        <authorList>
            <person name="Yu H."/>
        </authorList>
    </citation>
    <scope>NUCLEOTIDE SEQUENCE</scope>
    <source>
        <strain evidence="2">1062</strain>
    </source>
</reference>
<dbReference type="EMBL" id="JAIXNE010000012">
    <property type="protein sequence ID" value="MCA6079253.1"/>
    <property type="molecule type" value="Genomic_DNA"/>
</dbReference>
<evidence type="ECO:0000313" key="2">
    <source>
        <dbReference type="EMBL" id="MCA6079253.1"/>
    </source>
</evidence>
<proteinExistence type="predicted"/>
<dbReference type="AlphaFoldDB" id="A0A9X1HYA7"/>
<feature type="transmembrane region" description="Helical" evidence="1">
    <location>
        <begin position="7"/>
        <end position="26"/>
    </location>
</feature>
<dbReference type="PANTHER" id="PTHR37309">
    <property type="entry name" value="SLR0284 PROTEIN"/>
    <property type="match status" value="1"/>
</dbReference>